<reference evidence="2 3" key="1">
    <citation type="submission" date="2019-06" db="EMBL/GenBank/DDBJ databases">
        <title>Draft genomes of female and male turbot (Scophthalmus maximus).</title>
        <authorList>
            <person name="Xu H."/>
            <person name="Xu X.-W."/>
            <person name="Shao C."/>
            <person name="Chen S."/>
        </authorList>
    </citation>
    <scope>NUCLEOTIDE SEQUENCE [LARGE SCALE GENOMIC DNA]</scope>
    <source>
        <strain evidence="2">Ysfricsl-2016a</strain>
        <tissue evidence="2">Blood</tissue>
    </source>
</reference>
<sequence>MAFTVAMVTGLSFAVRPMIRYFTALSTIIASLLFSQKTYSNEIRNNHPAHLIVLKTCSAVSVRRDLSVWQRRAAGSIAVLLRLENMGCRDRGAW</sequence>
<dbReference type="EMBL" id="VEVO01000007">
    <property type="protein sequence ID" value="KAF0039855.1"/>
    <property type="molecule type" value="Genomic_DNA"/>
</dbReference>
<keyword evidence="1" id="KW-0812">Transmembrane</keyword>
<keyword evidence="1" id="KW-0472">Membrane</keyword>
<evidence type="ECO:0000256" key="1">
    <source>
        <dbReference type="SAM" id="Phobius"/>
    </source>
</evidence>
<gene>
    <name evidence="2" type="ORF">F2P81_008090</name>
</gene>
<feature type="transmembrane region" description="Helical" evidence="1">
    <location>
        <begin position="18"/>
        <end position="35"/>
    </location>
</feature>
<evidence type="ECO:0000313" key="3">
    <source>
        <dbReference type="Proteomes" id="UP000438429"/>
    </source>
</evidence>
<proteinExistence type="predicted"/>
<accession>A0A6A4T400</accession>
<comment type="caution">
    <text evidence="2">The sequence shown here is derived from an EMBL/GenBank/DDBJ whole genome shotgun (WGS) entry which is preliminary data.</text>
</comment>
<keyword evidence="1" id="KW-1133">Transmembrane helix</keyword>
<protein>
    <submittedName>
        <fullName evidence="2">Uncharacterized protein</fullName>
    </submittedName>
</protein>
<name>A0A6A4T400_SCOMX</name>
<evidence type="ECO:0000313" key="2">
    <source>
        <dbReference type="EMBL" id="KAF0039855.1"/>
    </source>
</evidence>
<dbReference type="AlphaFoldDB" id="A0A6A4T400"/>
<dbReference type="Proteomes" id="UP000438429">
    <property type="component" value="Unassembled WGS sequence"/>
</dbReference>
<organism evidence="2 3">
    <name type="scientific">Scophthalmus maximus</name>
    <name type="common">Turbot</name>
    <name type="synonym">Psetta maxima</name>
    <dbReference type="NCBI Taxonomy" id="52904"/>
    <lineage>
        <taxon>Eukaryota</taxon>
        <taxon>Metazoa</taxon>
        <taxon>Chordata</taxon>
        <taxon>Craniata</taxon>
        <taxon>Vertebrata</taxon>
        <taxon>Euteleostomi</taxon>
        <taxon>Actinopterygii</taxon>
        <taxon>Neopterygii</taxon>
        <taxon>Teleostei</taxon>
        <taxon>Neoteleostei</taxon>
        <taxon>Acanthomorphata</taxon>
        <taxon>Carangaria</taxon>
        <taxon>Pleuronectiformes</taxon>
        <taxon>Pleuronectoidei</taxon>
        <taxon>Scophthalmidae</taxon>
        <taxon>Scophthalmus</taxon>
    </lineage>
</organism>